<keyword evidence="2" id="KW-1185">Reference proteome</keyword>
<reference evidence="2" key="1">
    <citation type="submission" date="2017-06" db="EMBL/GenBank/DDBJ databases">
        <authorList>
            <person name="Varghese N."/>
            <person name="Submissions S."/>
        </authorList>
    </citation>
    <scope>NUCLEOTIDE SEQUENCE [LARGE SCALE GENOMIC DNA]</scope>
    <source>
        <strain evidence="2">LNB2</strain>
    </source>
</reference>
<organism evidence="1 2">
    <name type="scientific">Edaphosphingomonas laterariae</name>
    <dbReference type="NCBI Taxonomy" id="861865"/>
    <lineage>
        <taxon>Bacteria</taxon>
        <taxon>Pseudomonadati</taxon>
        <taxon>Pseudomonadota</taxon>
        <taxon>Alphaproteobacteria</taxon>
        <taxon>Sphingomonadales</taxon>
        <taxon>Rhizorhabdaceae</taxon>
        <taxon>Edaphosphingomonas</taxon>
    </lineage>
</organism>
<evidence type="ECO:0000313" key="1">
    <source>
        <dbReference type="EMBL" id="SNS90033.1"/>
    </source>
</evidence>
<evidence type="ECO:0000313" key="2">
    <source>
        <dbReference type="Proteomes" id="UP000198281"/>
    </source>
</evidence>
<accession>A0A239IAD9</accession>
<dbReference type="EMBL" id="FZOS01000022">
    <property type="protein sequence ID" value="SNS90033.1"/>
    <property type="molecule type" value="Genomic_DNA"/>
</dbReference>
<dbReference type="AlphaFoldDB" id="A0A239IAD9"/>
<name>A0A239IAD9_9SPHN</name>
<sequence>MAIDVEPWLLGVPEGWHALLRALGRDIAAVCPKATIVQAKEKFGELRVYLSGANRAAFDRVDAAEQRSRSLCQRCGRPAQLMVDDGFYATLCPDHGRGFVPVKEAPIVTLRVRFRMDDDEDGG</sequence>
<protein>
    <submittedName>
        <fullName evidence="1">Uncharacterized protein</fullName>
    </submittedName>
</protein>
<gene>
    <name evidence="1" type="ORF">SAMN06295912_12259</name>
</gene>
<dbReference type="OrthoDB" id="7906710at2"/>
<dbReference type="Proteomes" id="UP000198281">
    <property type="component" value="Unassembled WGS sequence"/>
</dbReference>
<dbReference type="RefSeq" id="WP_089220658.1">
    <property type="nucleotide sequence ID" value="NZ_FZOS01000022.1"/>
</dbReference>
<proteinExistence type="predicted"/>